<evidence type="ECO:0000313" key="2">
    <source>
        <dbReference type="Proteomes" id="UP001165083"/>
    </source>
</evidence>
<dbReference type="EMBL" id="BSXW01000499">
    <property type="protein sequence ID" value="GMF24006.1"/>
    <property type="molecule type" value="Genomic_DNA"/>
</dbReference>
<proteinExistence type="predicted"/>
<name>A0A9W6U1C0_9STRA</name>
<sequence length="189" mass="21407">MTATLDLLTSLLETTGSADHTHTTPKSVSRDALLQDSLQRTAAAFDSLRDPNISVREKANFHHEEPRLIGTGVQLRIDLSIEASQLIHMMQKFHRVDHASTKDLLCESSVTRHLTLQILSLEQLGSASLSNETHRQPRFLLCWRSVLLKMPFAERQAPDFRVMIDTYFSNRDAMGLGRSSNPETFRHVE</sequence>
<protein>
    <submittedName>
        <fullName evidence="1">Unnamed protein product</fullName>
    </submittedName>
</protein>
<keyword evidence="2" id="KW-1185">Reference proteome</keyword>
<dbReference type="OrthoDB" id="111500at2759"/>
<accession>A0A9W6U1C0</accession>
<reference evidence="1" key="1">
    <citation type="submission" date="2023-04" db="EMBL/GenBank/DDBJ databases">
        <title>Phytophthora lilii NBRC 32176.</title>
        <authorList>
            <person name="Ichikawa N."/>
            <person name="Sato H."/>
            <person name="Tonouchi N."/>
        </authorList>
    </citation>
    <scope>NUCLEOTIDE SEQUENCE</scope>
    <source>
        <strain evidence="1">NBRC 32176</strain>
    </source>
</reference>
<dbReference type="Proteomes" id="UP001165083">
    <property type="component" value="Unassembled WGS sequence"/>
</dbReference>
<comment type="caution">
    <text evidence="1">The sequence shown here is derived from an EMBL/GenBank/DDBJ whole genome shotgun (WGS) entry which is preliminary data.</text>
</comment>
<dbReference type="AlphaFoldDB" id="A0A9W6U1C0"/>
<gene>
    <name evidence="1" type="ORF">Plil01_000978100</name>
</gene>
<organism evidence="1 2">
    <name type="scientific">Phytophthora lilii</name>
    <dbReference type="NCBI Taxonomy" id="2077276"/>
    <lineage>
        <taxon>Eukaryota</taxon>
        <taxon>Sar</taxon>
        <taxon>Stramenopiles</taxon>
        <taxon>Oomycota</taxon>
        <taxon>Peronosporomycetes</taxon>
        <taxon>Peronosporales</taxon>
        <taxon>Peronosporaceae</taxon>
        <taxon>Phytophthora</taxon>
    </lineage>
</organism>
<evidence type="ECO:0000313" key="1">
    <source>
        <dbReference type="EMBL" id="GMF24006.1"/>
    </source>
</evidence>